<dbReference type="PANTHER" id="PTHR42923">
    <property type="entry name" value="PROTOPORPHYRINOGEN OXIDASE"/>
    <property type="match status" value="1"/>
</dbReference>
<comment type="caution">
    <text evidence="2">The sequence shown here is derived from an EMBL/GenBank/DDBJ whole genome shotgun (WGS) entry which is preliminary data.</text>
</comment>
<sequence length="393" mass="44180">MVFDSIVIGGGISGLTAAHFLAEKGLKVAILEKSERLGGCIHTFQKDNYWIELGAHTCYNSYKYLTQILESKNAKDKALNRTKASYKVFKSDGKLVSIPSQLNFLQLLGNLPKIFSLKKEGLTVEQYYSKILGKGNYDKVLSKFFGAVSCQEAGDFPADMLLKRRKERNKEFPKSYTFEHGLNDLIHIISNHPNISTFLSTDILSLSKEGEKYSVQTNTNTFETEKITFATPPNITSTLIKTIQPKLSELTSKIGFSKLCSAGIIVKKENVNLEKLAGIVPESESFFSVVTRDVMPDDMYRGFSIHFKNPDITEAKIKATIKKVIGVDEKDFESFQYTIHQLPSLSLGHQELIEGINKELEGRNISITGNYFYGLSIEDCVQRSFEESERITQ</sequence>
<evidence type="ECO:0000313" key="3">
    <source>
        <dbReference type="Proteomes" id="UP000245535"/>
    </source>
</evidence>
<gene>
    <name evidence="2" type="ORF">BC781_101141</name>
</gene>
<dbReference type="OrthoDB" id="9769600at2"/>
<accession>A0A315ZE01</accession>
<dbReference type="Proteomes" id="UP000245535">
    <property type="component" value="Unassembled WGS sequence"/>
</dbReference>
<evidence type="ECO:0000259" key="1">
    <source>
        <dbReference type="Pfam" id="PF01593"/>
    </source>
</evidence>
<dbReference type="Gene3D" id="3.50.50.60">
    <property type="entry name" value="FAD/NAD(P)-binding domain"/>
    <property type="match status" value="2"/>
</dbReference>
<evidence type="ECO:0000313" key="2">
    <source>
        <dbReference type="EMBL" id="PWJ43795.1"/>
    </source>
</evidence>
<dbReference type="PANTHER" id="PTHR42923:SF3">
    <property type="entry name" value="PROTOPORPHYRINOGEN OXIDASE"/>
    <property type="match status" value="1"/>
</dbReference>
<dbReference type="Pfam" id="PF01593">
    <property type="entry name" value="Amino_oxidase"/>
    <property type="match status" value="1"/>
</dbReference>
<dbReference type="InterPro" id="IPR036188">
    <property type="entry name" value="FAD/NAD-bd_sf"/>
</dbReference>
<organism evidence="2 3">
    <name type="scientific">Sediminitomix flava</name>
    <dbReference type="NCBI Taxonomy" id="379075"/>
    <lineage>
        <taxon>Bacteria</taxon>
        <taxon>Pseudomonadati</taxon>
        <taxon>Bacteroidota</taxon>
        <taxon>Cytophagia</taxon>
        <taxon>Cytophagales</taxon>
        <taxon>Flammeovirgaceae</taxon>
        <taxon>Sediminitomix</taxon>
    </lineage>
</organism>
<dbReference type="InterPro" id="IPR002937">
    <property type="entry name" value="Amino_oxidase"/>
</dbReference>
<dbReference type="AlphaFoldDB" id="A0A315ZE01"/>
<reference evidence="2 3" key="1">
    <citation type="submission" date="2018-03" db="EMBL/GenBank/DDBJ databases">
        <title>Genomic Encyclopedia of Archaeal and Bacterial Type Strains, Phase II (KMG-II): from individual species to whole genera.</title>
        <authorList>
            <person name="Goeker M."/>
        </authorList>
    </citation>
    <scope>NUCLEOTIDE SEQUENCE [LARGE SCALE GENOMIC DNA]</scope>
    <source>
        <strain evidence="2 3">DSM 28229</strain>
    </source>
</reference>
<dbReference type="SUPFAM" id="SSF51905">
    <property type="entry name" value="FAD/NAD(P)-binding domain"/>
    <property type="match status" value="1"/>
</dbReference>
<name>A0A315ZE01_SEDFL</name>
<feature type="domain" description="Amine oxidase" evidence="1">
    <location>
        <begin position="12"/>
        <end position="270"/>
    </location>
</feature>
<dbReference type="GO" id="GO:0016491">
    <property type="term" value="F:oxidoreductase activity"/>
    <property type="evidence" value="ECO:0007669"/>
    <property type="project" value="InterPro"/>
</dbReference>
<proteinExistence type="predicted"/>
<dbReference type="InterPro" id="IPR050464">
    <property type="entry name" value="Zeta_carotene_desat/Oxidored"/>
</dbReference>
<dbReference type="EMBL" id="QGDO01000001">
    <property type="protein sequence ID" value="PWJ43795.1"/>
    <property type="molecule type" value="Genomic_DNA"/>
</dbReference>
<keyword evidence="3" id="KW-1185">Reference proteome</keyword>
<protein>
    <submittedName>
        <fullName evidence="2">Protoporphyrinogen oxidase</fullName>
    </submittedName>
</protein>